<keyword evidence="2" id="KW-0238">DNA-binding</keyword>
<dbReference type="InterPro" id="IPR036390">
    <property type="entry name" value="WH_DNA-bd_sf"/>
</dbReference>
<dbReference type="PRINTS" id="PR00778">
    <property type="entry name" value="HTHARSR"/>
</dbReference>
<name>C0GI40_DETAL</name>
<dbReference type="SMART" id="SM00418">
    <property type="entry name" value="HTH_ARSR"/>
    <property type="match status" value="1"/>
</dbReference>
<keyword evidence="6" id="KW-1185">Reference proteome</keyword>
<dbReference type="InterPro" id="IPR036388">
    <property type="entry name" value="WH-like_DNA-bd_sf"/>
</dbReference>
<keyword evidence="3" id="KW-0804">Transcription</keyword>
<dbReference type="CDD" id="cd00090">
    <property type="entry name" value="HTH_ARSR"/>
    <property type="match status" value="1"/>
</dbReference>
<dbReference type="InterPro" id="IPR011991">
    <property type="entry name" value="ArsR-like_HTH"/>
</dbReference>
<dbReference type="Proteomes" id="UP000006443">
    <property type="component" value="Unassembled WGS sequence"/>
</dbReference>
<evidence type="ECO:0000256" key="2">
    <source>
        <dbReference type="ARBA" id="ARBA00023125"/>
    </source>
</evidence>
<dbReference type="NCBIfam" id="NF033788">
    <property type="entry name" value="HTH_metalloreg"/>
    <property type="match status" value="1"/>
</dbReference>
<dbReference type="PROSITE" id="PS50987">
    <property type="entry name" value="HTH_ARSR_2"/>
    <property type="match status" value="1"/>
</dbReference>
<dbReference type="RefSeq" id="WP_008517287.1">
    <property type="nucleotide sequence ID" value="NZ_ACJM01000010.1"/>
</dbReference>
<sequence length="120" mass="13446">MSNEHDRCQEFCVDAKALAAAEKKMPDQATLNRLSRMFGAFGDANRLKIMLAVADQDLCVCELGELLGMSAPAVSHHLRRLKDLSLVKTRRQGKLVYYSLDDQHIRDLLVIGQAHLQHSS</sequence>
<accession>C0GI40</accession>
<dbReference type="AlphaFoldDB" id="C0GI40"/>
<protein>
    <submittedName>
        <fullName evidence="5">Transcriptional regulator, ArsR family</fullName>
    </submittedName>
</protein>
<dbReference type="SUPFAM" id="SSF46785">
    <property type="entry name" value="Winged helix' DNA-binding domain"/>
    <property type="match status" value="1"/>
</dbReference>
<dbReference type="OrthoDB" id="9794330at2"/>
<keyword evidence="1" id="KW-0805">Transcription regulation</keyword>
<gene>
    <name evidence="5" type="ORF">DealDRAFT_2149</name>
</gene>
<dbReference type="Pfam" id="PF01022">
    <property type="entry name" value="HTH_5"/>
    <property type="match status" value="1"/>
</dbReference>
<dbReference type="GO" id="GO:0003677">
    <property type="term" value="F:DNA binding"/>
    <property type="evidence" value="ECO:0007669"/>
    <property type="project" value="UniProtKB-KW"/>
</dbReference>
<dbReference type="eggNOG" id="COG0640">
    <property type="taxonomic scope" value="Bacteria"/>
</dbReference>
<dbReference type="InterPro" id="IPR001845">
    <property type="entry name" value="HTH_ArsR_DNA-bd_dom"/>
</dbReference>
<proteinExistence type="predicted"/>
<evidence type="ECO:0000259" key="4">
    <source>
        <dbReference type="PROSITE" id="PS50987"/>
    </source>
</evidence>
<dbReference type="InterPro" id="IPR051011">
    <property type="entry name" value="Metal_resp_trans_reg"/>
</dbReference>
<dbReference type="PANTHER" id="PTHR43132">
    <property type="entry name" value="ARSENICAL RESISTANCE OPERON REPRESSOR ARSR-RELATED"/>
    <property type="match status" value="1"/>
</dbReference>
<dbReference type="STRING" id="555088.DealDRAFT_2149"/>
<organism evidence="5 6">
    <name type="scientific">Dethiobacter alkaliphilus AHT 1</name>
    <dbReference type="NCBI Taxonomy" id="555088"/>
    <lineage>
        <taxon>Bacteria</taxon>
        <taxon>Bacillati</taxon>
        <taxon>Bacillota</taxon>
        <taxon>Dethiobacteria</taxon>
        <taxon>Dethiobacterales</taxon>
        <taxon>Dethiobacteraceae</taxon>
        <taxon>Dethiobacter</taxon>
    </lineage>
</organism>
<comment type="caution">
    <text evidence="5">The sequence shown here is derived from an EMBL/GenBank/DDBJ whole genome shotgun (WGS) entry which is preliminary data.</text>
</comment>
<dbReference type="EMBL" id="ACJM01000010">
    <property type="protein sequence ID" value="EEG77114.1"/>
    <property type="molecule type" value="Genomic_DNA"/>
</dbReference>
<dbReference type="PANTHER" id="PTHR43132:SF6">
    <property type="entry name" value="HTH-TYPE TRANSCRIPTIONAL REPRESSOR CZRA"/>
    <property type="match status" value="1"/>
</dbReference>
<evidence type="ECO:0000313" key="5">
    <source>
        <dbReference type="EMBL" id="EEG77114.1"/>
    </source>
</evidence>
<evidence type="ECO:0000256" key="3">
    <source>
        <dbReference type="ARBA" id="ARBA00023163"/>
    </source>
</evidence>
<dbReference type="Gene3D" id="1.10.10.10">
    <property type="entry name" value="Winged helix-like DNA-binding domain superfamily/Winged helix DNA-binding domain"/>
    <property type="match status" value="1"/>
</dbReference>
<evidence type="ECO:0000256" key="1">
    <source>
        <dbReference type="ARBA" id="ARBA00023015"/>
    </source>
</evidence>
<dbReference type="GO" id="GO:0003700">
    <property type="term" value="F:DNA-binding transcription factor activity"/>
    <property type="evidence" value="ECO:0007669"/>
    <property type="project" value="InterPro"/>
</dbReference>
<feature type="domain" description="HTH arsR-type" evidence="4">
    <location>
        <begin position="26"/>
        <end position="120"/>
    </location>
</feature>
<evidence type="ECO:0000313" key="6">
    <source>
        <dbReference type="Proteomes" id="UP000006443"/>
    </source>
</evidence>
<reference evidence="5 6" key="1">
    <citation type="submission" date="2009-02" db="EMBL/GenBank/DDBJ databases">
        <title>Sequencing of the draft genome and assembly of Dethiobacter alkaliphilus AHT 1.</title>
        <authorList>
            <consortium name="US DOE Joint Genome Institute (JGI-PGF)"/>
            <person name="Lucas S."/>
            <person name="Copeland A."/>
            <person name="Lapidus A."/>
            <person name="Glavina del Rio T."/>
            <person name="Dalin E."/>
            <person name="Tice H."/>
            <person name="Bruce D."/>
            <person name="Goodwin L."/>
            <person name="Pitluck S."/>
            <person name="Larimer F."/>
            <person name="Land M.L."/>
            <person name="Hauser L."/>
            <person name="Muyzer G."/>
        </authorList>
    </citation>
    <scope>NUCLEOTIDE SEQUENCE [LARGE SCALE GENOMIC DNA]</scope>
    <source>
        <strain evidence="5 6">AHT 1</strain>
    </source>
</reference>